<dbReference type="RefSeq" id="WP_209812961.1">
    <property type="nucleotide sequence ID" value="NZ_JAGGKT010000035.1"/>
</dbReference>
<dbReference type="Proteomes" id="UP001519343">
    <property type="component" value="Unassembled WGS sequence"/>
</dbReference>
<keyword evidence="1" id="KW-0175">Coiled coil</keyword>
<feature type="chain" id="PRO_5046188922" evidence="2">
    <location>
        <begin position="22"/>
        <end position="278"/>
    </location>
</feature>
<evidence type="ECO:0000256" key="1">
    <source>
        <dbReference type="SAM" id="Coils"/>
    </source>
</evidence>
<comment type="caution">
    <text evidence="3">The sequence shown here is derived from an EMBL/GenBank/DDBJ whole genome shotgun (WGS) entry which is preliminary data.</text>
</comment>
<feature type="coiled-coil region" evidence="1">
    <location>
        <begin position="152"/>
        <end position="179"/>
    </location>
</feature>
<accession>A0ABS4GXK2</accession>
<dbReference type="EMBL" id="JAGGKT010000035">
    <property type="protein sequence ID" value="MBP1934996.1"/>
    <property type="molecule type" value="Genomic_DNA"/>
</dbReference>
<feature type="signal peptide" evidence="2">
    <location>
        <begin position="1"/>
        <end position="21"/>
    </location>
</feature>
<gene>
    <name evidence="3" type="ORF">J2Z37_005016</name>
</gene>
<sequence>MPLPFILAGVAVAAVTGVAGAAAKAVNRDYEEELESINNKIKNLAEKTDRNYQNAQKKTEEQVNEWVAFKRDLTQYSLQRFVDSFGKLKKVDFKESKDLSLDQIKDIERFTLDYKLNSSGKSLGTESEAAVKGAVLGVVGGGAYFIGSLIKGVKLQYAIEEAEANLAELKVQAEKVKKAQLKLVKLGKHAQEMHQVAHTLNELFILALQEMEGNMNRYGTDYSKYGQEVRKQVYVTAEFAKTIKHLIDAPLVSDRGGELHPKSGQALKTAQAYLEQAR</sequence>
<keyword evidence="4" id="KW-1185">Reference proteome</keyword>
<keyword evidence="2" id="KW-0732">Signal</keyword>
<evidence type="ECO:0000256" key="2">
    <source>
        <dbReference type="SAM" id="SignalP"/>
    </source>
</evidence>
<protein>
    <submittedName>
        <fullName evidence="3">Prefoldin subunit 5</fullName>
    </submittedName>
</protein>
<feature type="coiled-coil region" evidence="1">
    <location>
        <begin position="20"/>
        <end position="65"/>
    </location>
</feature>
<evidence type="ECO:0000313" key="3">
    <source>
        <dbReference type="EMBL" id="MBP1934996.1"/>
    </source>
</evidence>
<organism evidence="3 4">
    <name type="scientific">Ammoniphilus resinae</name>
    <dbReference type="NCBI Taxonomy" id="861532"/>
    <lineage>
        <taxon>Bacteria</taxon>
        <taxon>Bacillati</taxon>
        <taxon>Bacillota</taxon>
        <taxon>Bacilli</taxon>
        <taxon>Bacillales</taxon>
        <taxon>Paenibacillaceae</taxon>
        <taxon>Aneurinibacillus group</taxon>
        <taxon>Ammoniphilus</taxon>
    </lineage>
</organism>
<proteinExistence type="predicted"/>
<name>A0ABS4GXK2_9BACL</name>
<reference evidence="3 4" key="1">
    <citation type="submission" date="2021-03" db="EMBL/GenBank/DDBJ databases">
        <title>Genomic Encyclopedia of Type Strains, Phase IV (KMG-IV): sequencing the most valuable type-strain genomes for metagenomic binning, comparative biology and taxonomic classification.</title>
        <authorList>
            <person name="Goeker M."/>
        </authorList>
    </citation>
    <scope>NUCLEOTIDE SEQUENCE [LARGE SCALE GENOMIC DNA]</scope>
    <source>
        <strain evidence="3 4">DSM 24738</strain>
    </source>
</reference>
<evidence type="ECO:0000313" key="4">
    <source>
        <dbReference type="Proteomes" id="UP001519343"/>
    </source>
</evidence>